<dbReference type="EMBL" id="VUJU01000297">
    <property type="protein sequence ID" value="KAF0771426.1"/>
    <property type="molecule type" value="Genomic_DNA"/>
</dbReference>
<sequence>MLQFQTLGVVSCRKMNLVGALGRSFFDIPNSFQKRREKPKKKLRKNGNFYAKPVFDQIYFRF</sequence>
<name>A0A6G0ZJN3_APHCR</name>
<comment type="caution">
    <text evidence="1">The sequence shown here is derived from an EMBL/GenBank/DDBJ whole genome shotgun (WGS) entry which is preliminary data.</text>
</comment>
<evidence type="ECO:0000313" key="1">
    <source>
        <dbReference type="EMBL" id="KAF0771426.1"/>
    </source>
</evidence>
<reference evidence="1 2" key="1">
    <citation type="submission" date="2019-08" db="EMBL/GenBank/DDBJ databases">
        <title>Whole genome of Aphis craccivora.</title>
        <authorList>
            <person name="Voronova N.V."/>
            <person name="Shulinski R.S."/>
            <person name="Bandarenka Y.V."/>
            <person name="Zhorov D.G."/>
            <person name="Warner D."/>
        </authorList>
    </citation>
    <scope>NUCLEOTIDE SEQUENCE [LARGE SCALE GENOMIC DNA]</scope>
    <source>
        <strain evidence="1">180601</strain>
        <tissue evidence="1">Whole Body</tissue>
    </source>
</reference>
<evidence type="ECO:0000313" key="2">
    <source>
        <dbReference type="Proteomes" id="UP000478052"/>
    </source>
</evidence>
<keyword evidence="2" id="KW-1185">Reference proteome</keyword>
<accession>A0A6G0ZJN3</accession>
<proteinExistence type="predicted"/>
<dbReference type="Proteomes" id="UP000478052">
    <property type="component" value="Unassembled WGS sequence"/>
</dbReference>
<protein>
    <submittedName>
        <fullName evidence="1">Uncharacterized protein</fullName>
    </submittedName>
</protein>
<dbReference type="AlphaFoldDB" id="A0A6G0ZJN3"/>
<gene>
    <name evidence="1" type="ORF">FWK35_00000826</name>
</gene>
<organism evidence="1 2">
    <name type="scientific">Aphis craccivora</name>
    <name type="common">Cowpea aphid</name>
    <dbReference type="NCBI Taxonomy" id="307492"/>
    <lineage>
        <taxon>Eukaryota</taxon>
        <taxon>Metazoa</taxon>
        <taxon>Ecdysozoa</taxon>
        <taxon>Arthropoda</taxon>
        <taxon>Hexapoda</taxon>
        <taxon>Insecta</taxon>
        <taxon>Pterygota</taxon>
        <taxon>Neoptera</taxon>
        <taxon>Paraneoptera</taxon>
        <taxon>Hemiptera</taxon>
        <taxon>Sternorrhyncha</taxon>
        <taxon>Aphidomorpha</taxon>
        <taxon>Aphidoidea</taxon>
        <taxon>Aphididae</taxon>
        <taxon>Aphidini</taxon>
        <taxon>Aphis</taxon>
        <taxon>Aphis</taxon>
    </lineage>
</organism>